<organism evidence="21 22">
    <name type="scientific">Haplochromis burtoni</name>
    <name type="common">Burton's mouthbrooder</name>
    <name type="synonym">Chromis burtoni</name>
    <dbReference type="NCBI Taxonomy" id="8153"/>
    <lineage>
        <taxon>Eukaryota</taxon>
        <taxon>Metazoa</taxon>
        <taxon>Chordata</taxon>
        <taxon>Craniata</taxon>
        <taxon>Vertebrata</taxon>
        <taxon>Euteleostomi</taxon>
        <taxon>Actinopterygii</taxon>
        <taxon>Neopterygii</taxon>
        <taxon>Teleostei</taxon>
        <taxon>Neoteleostei</taxon>
        <taxon>Acanthomorphata</taxon>
        <taxon>Ovalentaria</taxon>
        <taxon>Cichlomorphae</taxon>
        <taxon>Cichliformes</taxon>
        <taxon>Cichlidae</taxon>
        <taxon>African cichlids</taxon>
        <taxon>Pseudocrenilabrinae</taxon>
        <taxon>Haplochromini</taxon>
        <taxon>Haplochromis</taxon>
    </lineage>
</organism>
<feature type="compositionally biased region" description="Polar residues" evidence="19">
    <location>
        <begin position="173"/>
        <end position="182"/>
    </location>
</feature>
<dbReference type="CDD" id="cd17724">
    <property type="entry name" value="BRCT_p53bp1_rpt2"/>
    <property type="match status" value="1"/>
</dbReference>
<feature type="region of interest" description="Disordered" evidence="19">
    <location>
        <begin position="66"/>
        <end position="97"/>
    </location>
</feature>
<dbReference type="RefSeq" id="XP_005937999.1">
    <property type="nucleotide sequence ID" value="XM_005937937.3"/>
</dbReference>
<keyword evidence="13" id="KW-0010">Activator</keyword>
<evidence type="ECO:0000256" key="4">
    <source>
        <dbReference type="ARBA" id="ARBA00022481"/>
    </source>
</evidence>
<evidence type="ECO:0000256" key="3">
    <source>
        <dbReference type="ARBA" id="ARBA00022454"/>
    </source>
</evidence>
<dbReference type="GO" id="GO:0042393">
    <property type="term" value="F:histone binding"/>
    <property type="evidence" value="ECO:0007669"/>
    <property type="project" value="TreeGrafter"/>
</dbReference>
<dbReference type="GO" id="GO:0016604">
    <property type="term" value="C:nuclear body"/>
    <property type="evidence" value="ECO:0007669"/>
    <property type="project" value="UniProtKB-ARBA"/>
</dbReference>
<evidence type="ECO:0000256" key="19">
    <source>
        <dbReference type="SAM" id="MobiDB-lite"/>
    </source>
</evidence>
<keyword evidence="17" id="KW-0137">Centromere</keyword>
<feature type="compositionally biased region" description="Low complexity" evidence="19">
    <location>
        <begin position="1093"/>
        <end position="1111"/>
    </location>
</feature>
<keyword evidence="6" id="KW-0597">Phosphoprotein</keyword>
<dbReference type="FunFam" id="3.40.50.10190:FF:000005">
    <property type="entry name" value="Tumor suppressor p53-binding protein 1"/>
    <property type="match status" value="1"/>
</dbReference>
<dbReference type="PANTHER" id="PTHR15321:SF3">
    <property type="entry name" value="TP53-BINDING PROTEIN 1"/>
    <property type="match status" value="1"/>
</dbReference>
<evidence type="ECO:0000256" key="13">
    <source>
        <dbReference type="ARBA" id="ARBA00023159"/>
    </source>
</evidence>
<feature type="compositionally biased region" description="Low complexity" evidence="19">
    <location>
        <begin position="1396"/>
        <end position="1412"/>
    </location>
</feature>
<dbReference type="CTD" id="7158"/>
<proteinExistence type="predicted"/>
<dbReference type="SMART" id="SM00292">
    <property type="entry name" value="BRCT"/>
    <property type="match status" value="2"/>
</dbReference>
<keyword evidence="11" id="KW-0805">Transcription regulation</keyword>
<feature type="compositionally biased region" description="Basic and acidic residues" evidence="19">
    <location>
        <begin position="463"/>
        <end position="473"/>
    </location>
</feature>
<feature type="compositionally biased region" description="Basic and acidic residues" evidence="19">
    <location>
        <begin position="702"/>
        <end position="712"/>
    </location>
</feature>
<evidence type="ECO:0000256" key="1">
    <source>
        <dbReference type="ARBA" id="ARBA00004123"/>
    </source>
</evidence>
<dbReference type="Gene3D" id="2.30.30.30">
    <property type="match status" value="1"/>
</dbReference>
<dbReference type="InterPro" id="IPR015125">
    <property type="entry name" value="53-BP1_Tudor"/>
</dbReference>
<feature type="compositionally biased region" description="Polar residues" evidence="19">
    <location>
        <begin position="355"/>
        <end position="366"/>
    </location>
</feature>
<dbReference type="SUPFAM" id="SSF52113">
    <property type="entry name" value="BRCT domain"/>
    <property type="match status" value="2"/>
</dbReference>
<evidence type="ECO:0000256" key="10">
    <source>
        <dbReference type="ARBA" id="ARBA00022843"/>
    </source>
</evidence>
<keyword evidence="22" id="KW-1185">Reference proteome</keyword>
<evidence type="ECO:0000256" key="7">
    <source>
        <dbReference type="ARBA" id="ARBA00022737"/>
    </source>
</evidence>
<accession>A0A3Q3BKR6</accession>
<feature type="region of interest" description="Disordered" evidence="19">
    <location>
        <begin position="221"/>
        <end position="271"/>
    </location>
</feature>
<feature type="region of interest" description="Disordered" evidence="19">
    <location>
        <begin position="668"/>
        <end position="735"/>
    </location>
</feature>
<dbReference type="FunFam" id="2.30.30.30:FF:000019">
    <property type="entry name" value="Tumor suppressor p53-binding protein 1"/>
    <property type="match status" value="1"/>
</dbReference>
<dbReference type="GeneTree" id="ENSGT00390000011891"/>
<feature type="compositionally biased region" description="Polar residues" evidence="19">
    <location>
        <begin position="253"/>
        <end position="270"/>
    </location>
</feature>
<evidence type="ECO:0000256" key="5">
    <source>
        <dbReference type="ARBA" id="ARBA00022499"/>
    </source>
</evidence>
<feature type="compositionally biased region" description="Polar residues" evidence="19">
    <location>
        <begin position="902"/>
        <end position="927"/>
    </location>
</feature>
<keyword evidence="16" id="KW-0539">Nucleus</keyword>
<feature type="region of interest" description="Disordered" evidence="19">
    <location>
        <begin position="294"/>
        <end position="529"/>
    </location>
</feature>
<feature type="compositionally biased region" description="Low complexity" evidence="19">
    <location>
        <begin position="192"/>
        <end position="208"/>
    </location>
</feature>
<dbReference type="OrthoDB" id="129353at2759"/>
<dbReference type="GeneID" id="102300139"/>
<dbReference type="GO" id="GO:0035861">
    <property type="term" value="C:site of double-strand break"/>
    <property type="evidence" value="ECO:0007669"/>
    <property type="project" value="UniProtKB-ARBA"/>
</dbReference>
<dbReference type="Ensembl" id="ENSHBUT00000013606.1">
    <property type="protein sequence ID" value="ENSHBUP00000001551.1"/>
    <property type="gene ID" value="ENSHBUG00000002712.1"/>
</dbReference>
<keyword evidence="10" id="KW-0832">Ubl conjugation</keyword>
<evidence type="ECO:0000256" key="12">
    <source>
        <dbReference type="ARBA" id="ARBA00023125"/>
    </source>
</evidence>
<feature type="compositionally biased region" description="Polar residues" evidence="19">
    <location>
        <begin position="66"/>
        <end position="84"/>
    </location>
</feature>
<feature type="compositionally biased region" description="Polar residues" evidence="19">
    <location>
        <begin position="677"/>
        <end position="701"/>
    </location>
</feature>
<feature type="region of interest" description="Disordered" evidence="19">
    <location>
        <begin position="1161"/>
        <end position="1239"/>
    </location>
</feature>
<evidence type="ECO:0000256" key="6">
    <source>
        <dbReference type="ARBA" id="ARBA00022553"/>
    </source>
</evidence>
<keyword evidence="12" id="KW-0238">DNA-binding</keyword>
<evidence type="ECO:0000313" key="21">
    <source>
        <dbReference type="Ensembl" id="ENSHBUP00000001551.1"/>
    </source>
</evidence>
<reference evidence="21" key="1">
    <citation type="submission" date="2025-08" db="UniProtKB">
        <authorList>
            <consortium name="Ensembl"/>
        </authorList>
    </citation>
    <scope>IDENTIFICATION</scope>
</reference>
<feature type="compositionally biased region" description="Polar residues" evidence="19">
    <location>
        <begin position="512"/>
        <end position="523"/>
    </location>
</feature>
<dbReference type="PANTHER" id="PTHR15321">
    <property type="entry name" value="TUMOR SUPPRESSOR P53-BINDING PROTEIN 1"/>
    <property type="match status" value="1"/>
</dbReference>
<feature type="region of interest" description="Disordered" evidence="19">
    <location>
        <begin position="1093"/>
        <end position="1149"/>
    </location>
</feature>
<keyword evidence="5" id="KW-1017">Isopeptide bond</keyword>
<feature type="region of interest" description="Disordered" evidence="19">
    <location>
        <begin position="1"/>
        <end position="37"/>
    </location>
</feature>
<dbReference type="InterPro" id="IPR036420">
    <property type="entry name" value="BRCT_dom_sf"/>
</dbReference>
<feature type="region of interest" description="Disordered" evidence="19">
    <location>
        <begin position="831"/>
        <end position="854"/>
    </location>
</feature>
<dbReference type="FunFam" id="3.40.50.10190:FF:000003">
    <property type="entry name" value="Tumor suppressor p53-binding protein 1"/>
    <property type="match status" value="1"/>
</dbReference>
<feature type="region of interest" description="Disordered" evidence="19">
    <location>
        <begin position="157"/>
        <end position="208"/>
    </location>
</feature>
<dbReference type="FunFam" id="2.30.30.140:FF:000021">
    <property type="entry name" value="Tumor suppressor p53-binding protein 1"/>
    <property type="match status" value="1"/>
</dbReference>
<evidence type="ECO:0000259" key="20">
    <source>
        <dbReference type="PROSITE" id="PS50172"/>
    </source>
</evidence>
<feature type="compositionally biased region" description="Basic and acidic residues" evidence="19">
    <location>
        <begin position="333"/>
        <end position="344"/>
    </location>
</feature>
<evidence type="ECO:0000256" key="16">
    <source>
        <dbReference type="ARBA" id="ARBA00023242"/>
    </source>
</evidence>
<keyword evidence="9" id="KW-0995">Kinetochore</keyword>
<feature type="domain" description="BRCT" evidence="20">
    <location>
        <begin position="1470"/>
        <end position="1586"/>
    </location>
</feature>
<dbReference type="Gene3D" id="2.30.30.140">
    <property type="match status" value="1"/>
</dbReference>
<feature type="compositionally biased region" description="Polar residues" evidence="19">
    <location>
        <begin position="557"/>
        <end position="580"/>
    </location>
</feature>
<dbReference type="InterPro" id="IPR014722">
    <property type="entry name" value="Rib_uL2_dom2"/>
</dbReference>
<dbReference type="GO" id="GO:0003677">
    <property type="term" value="F:DNA binding"/>
    <property type="evidence" value="ECO:0007669"/>
    <property type="project" value="UniProtKB-KW"/>
</dbReference>
<dbReference type="GO" id="GO:2000042">
    <property type="term" value="P:negative regulation of double-strand break repair via homologous recombination"/>
    <property type="evidence" value="ECO:0007669"/>
    <property type="project" value="UniProtKB-ARBA"/>
</dbReference>
<feature type="compositionally biased region" description="Polar residues" evidence="19">
    <location>
        <begin position="595"/>
        <end position="612"/>
    </location>
</feature>
<keyword evidence="8" id="KW-0227">DNA damage</keyword>
<dbReference type="Proteomes" id="UP000264840">
    <property type="component" value="Unplaced"/>
</dbReference>
<evidence type="ECO:0000313" key="22">
    <source>
        <dbReference type="Proteomes" id="UP000264840"/>
    </source>
</evidence>
<dbReference type="Pfam" id="PF18428">
    <property type="entry name" value="BRCT_3"/>
    <property type="match status" value="1"/>
</dbReference>
<feature type="compositionally biased region" description="Acidic residues" evidence="19">
    <location>
        <begin position="438"/>
        <end position="454"/>
    </location>
</feature>
<name>A0A3Q3BKR6_HAPBU</name>
<dbReference type="GO" id="GO:0045830">
    <property type="term" value="P:positive regulation of isotype switching"/>
    <property type="evidence" value="ECO:0007669"/>
    <property type="project" value="UniProtKB-ARBA"/>
</dbReference>
<feature type="domain" description="BRCT" evidence="20">
    <location>
        <begin position="1601"/>
        <end position="1685"/>
    </location>
</feature>
<keyword evidence="14" id="KW-0804">Transcription</keyword>
<dbReference type="STRING" id="8153.ENSHBUP00000001551"/>
<evidence type="ECO:0000256" key="11">
    <source>
        <dbReference type="ARBA" id="ARBA00023015"/>
    </source>
</evidence>
<dbReference type="OMA" id="EPCVENR"/>
<dbReference type="GO" id="GO:0000077">
    <property type="term" value="P:DNA damage checkpoint signaling"/>
    <property type="evidence" value="ECO:0007669"/>
    <property type="project" value="TreeGrafter"/>
</dbReference>
<dbReference type="CDD" id="cd20383">
    <property type="entry name" value="Tudor_53BP1"/>
    <property type="match status" value="1"/>
</dbReference>
<feature type="compositionally biased region" description="Polar residues" evidence="19">
    <location>
        <begin position="951"/>
        <end position="992"/>
    </location>
</feature>
<sequence length="1710" mass="183159">MDPGGSELDSSLPQPDNPCLIVEDSQPDSVALEDDPESSYRALLARRLSSLQPTARSPVLELISSPIGSRCSQTGSQSESNSQAEPDGLAAANSSSVFQEDSQVLNICAPPNNKKCVPEDADMDSGADSTTHCIQSEGEASQFGFLELSQTQDLCGEAVNSQEEDGDKCNKLAEQNISSRTSESQDSKALRSEVSSSSSSESLGQSGRQLSVQVLLHSQNLQDSAEQDQQDCEILSSQDDLFDADKTGAAVDSTVSEPEQQGHPTSTPAHTLQLLHLSGQGTLVQESLSQSSVDYVAPTPDNFSHTPLIVPSSPTELEDENGADSQMDTSLPPDDRGAGEKDEPMETEAAPKPQPSASTPISQSSPGFALERTLSVPSQPEFSHDVFVPTQSQDAQTHEKSASLPCETESQHLESAPFTLPLQLSVNTENSSCHQLTSEEDSQATQIEELEEPLAVDTSDSVISRHDQREESKAVPSESQAAAGSKVLSSAESPKRHVECAETEATDLAQKSAVSLNVQNVNVNDVKADSKDAGCADMVSCSQPKFDSADLTGKSCVQETPSDATPCSLPSQSMISQTSAVDADVSGGTVKSPFVESSSPQPEVGCNSQTDKNSMHERGEEEDQEVAMEVENAEGTSGMGLVLSQSQLLSPEPMDEEIEDKAEDSILCVTDSEKEVASQSKTHSSQPITGQVSVSTNGHESQTQEKEAHSAPDRLSQTERAGCEPEALKEKSLSDSSGDISFHFTLPKEGDLIGPVVGATPPLINQLKQTLRHSTPIEISSFSEKSDAVGDVSADVVMASSDIVLGGSGGDAADKGDGKLSLRMKLVTPVEEGSSERFSLQKPTPPEEDGSVTKVTTVSQAVTSSPSVFTRVRQVHRQQEVEEDSQPGENTTLVRGELFASPQRSSQASVSKCNSLPNSQDVSTAPQQDLRDALAPAEPPEDSRGLPDAQEPTSPSSTTVRQKVVSQPASENTITSTPPSKTCQRTVSQQTGFDAAGFRSPAGRGEPESPSFRRTAVPSHRRHVRTIQEVRTTVTRIITDVYYEDGKEVDRKVTEESEEPVVDCQVLDSDISPCRTGSSSVTSGDLGDISSLSSKASSLQHSSGGTSSSMGLTRPDFIIPASRGFKSTSPRRGGGHQQRGHRGHRAGSVVTLNRGYSTLGSRAFVPLTPRGRARRGRPPSRSSLSRGGGGGSLQRLTAQGQPQSSSEDEPYSRVLPVSPTDPELPSHSDSLRSSPEAASSAGSSFIGLRVVAKWSSNGYFYSGRIIKDAGEGRFRLRFDDGYECEVAGKDILLCDPIPLETEVTALLEDEYFSIGVVKGHKTEGQELFYSVEKEGRRQWYNRTSVILSLEQGNKLREQHSLGPYEPTTPLAKASDISLDNLVEGKRRRRGTPGGQNTPNRSSSNSPRSPGTSSKRKLIASEDNQGPAKRGRRGAGARAAQRVGVCNTSGSGTDVPGQSGDVEDSHGPLPQNTSLFMGFAFMLTASSETDRLTNKLTSEDEEDYVQTGPYNKSYTETQLQAGGGFILPNFNEEQCKAAYQSLLIADQHCRTRKYLLCLASGVPCVSHIWVRDCCKENKLLNYRNYLLPAGVGLDDAIVEWHPRCSPFKGLRALLVFEKPVELWAQLITMGGGSSVRQFQADKDDSDIPAGKYDLVVTDHACPPLLEKSATSQEIPLVSPEWLIQSLICGERLAFDCKPQFCHDYSSSSSSS</sequence>
<dbReference type="InterPro" id="IPR047249">
    <property type="entry name" value="BRCT_p53bp1-like_rpt1"/>
</dbReference>
<evidence type="ECO:0000256" key="17">
    <source>
        <dbReference type="ARBA" id="ARBA00023328"/>
    </source>
</evidence>
<reference evidence="21" key="2">
    <citation type="submission" date="2025-09" db="UniProtKB">
        <authorList>
            <consortium name="Ensembl"/>
        </authorList>
    </citation>
    <scope>IDENTIFICATION</scope>
</reference>
<dbReference type="InterPro" id="IPR047250">
    <property type="entry name" value="BRCT_p53bp1-like_rpt2"/>
</dbReference>
<feature type="compositionally biased region" description="Basic and acidic residues" evidence="19">
    <location>
        <begin position="721"/>
        <end position="733"/>
    </location>
</feature>
<evidence type="ECO:0000256" key="14">
    <source>
        <dbReference type="ARBA" id="ARBA00023163"/>
    </source>
</evidence>
<feature type="region of interest" description="Disordered" evidence="19">
    <location>
        <begin position="557"/>
        <end position="628"/>
    </location>
</feature>
<dbReference type="SUPFAM" id="SSF63748">
    <property type="entry name" value="Tudor/PWWP/MBT"/>
    <property type="match status" value="2"/>
</dbReference>
<feature type="compositionally biased region" description="Polar residues" evidence="19">
    <location>
        <begin position="422"/>
        <end position="436"/>
    </location>
</feature>
<evidence type="ECO:0000256" key="9">
    <source>
        <dbReference type="ARBA" id="ARBA00022838"/>
    </source>
</evidence>
<dbReference type="CDD" id="cd17745">
    <property type="entry name" value="BRCT_p53bp1_rpt1"/>
    <property type="match status" value="1"/>
</dbReference>
<evidence type="ECO:0000256" key="8">
    <source>
        <dbReference type="ARBA" id="ARBA00022763"/>
    </source>
</evidence>
<dbReference type="Pfam" id="PF09038">
    <property type="entry name" value="53-BP1_Tudor"/>
    <property type="match status" value="1"/>
</dbReference>
<dbReference type="InterPro" id="IPR001357">
    <property type="entry name" value="BRCT_dom"/>
</dbReference>
<feature type="region of interest" description="Disordered" evidence="19">
    <location>
        <begin position="1359"/>
        <end position="1464"/>
    </location>
</feature>
<evidence type="ECO:0000256" key="15">
    <source>
        <dbReference type="ARBA" id="ARBA00023204"/>
    </source>
</evidence>
<evidence type="ECO:0000256" key="2">
    <source>
        <dbReference type="ARBA" id="ARBA00004629"/>
    </source>
</evidence>
<keyword evidence="7" id="KW-0677">Repeat</keyword>
<feature type="region of interest" description="Disordered" evidence="19">
    <location>
        <begin position="900"/>
        <end position="1021"/>
    </location>
</feature>
<protein>
    <recommendedName>
        <fullName evidence="18">TP53-binding protein 1</fullName>
    </recommendedName>
</protein>
<evidence type="ECO:0000256" key="18">
    <source>
        <dbReference type="ARBA" id="ARBA00073180"/>
    </source>
</evidence>
<dbReference type="GO" id="GO:0000776">
    <property type="term" value="C:kinetochore"/>
    <property type="evidence" value="ECO:0007669"/>
    <property type="project" value="UniProtKB-KW"/>
</dbReference>
<dbReference type="PROSITE" id="PS50172">
    <property type="entry name" value="BRCT"/>
    <property type="match status" value="2"/>
</dbReference>
<dbReference type="Gene3D" id="3.40.50.10190">
    <property type="entry name" value="BRCT domain"/>
    <property type="match status" value="2"/>
</dbReference>
<keyword evidence="15" id="KW-0234">DNA repair</keyword>
<dbReference type="GO" id="GO:0006303">
    <property type="term" value="P:double-strand break repair via nonhomologous end joining"/>
    <property type="evidence" value="ECO:0007669"/>
    <property type="project" value="UniProtKB-ARBA"/>
</dbReference>
<keyword evidence="4" id="KW-0488">Methylation</keyword>
<dbReference type="GO" id="GO:0045944">
    <property type="term" value="P:positive regulation of transcription by RNA polymerase II"/>
    <property type="evidence" value="ECO:0007669"/>
    <property type="project" value="TreeGrafter"/>
</dbReference>
<feature type="region of interest" description="Disordered" evidence="19">
    <location>
        <begin position="109"/>
        <end position="134"/>
    </location>
</feature>
<keyword evidence="3" id="KW-0158">Chromosome</keyword>
<dbReference type="InterPro" id="IPR047252">
    <property type="entry name" value="TP53BP1-like"/>
</dbReference>
<comment type="subcellular location">
    <subcellularLocation>
        <location evidence="2">Chromosome</location>
        <location evidence="2">Centromere</location>
        <location evidence="2">Kinetochore</location>
    </subcellularLocation>
    <subcellularLocation>
        <location evidence="1">Nucleus</location>
    </subcellularLocation>
</comment>
<feature type="compositionally biased region" description="Polar residues" evidence="19">
    <location>
        <begin position="477"/>
        <end position="492"/>
    </location>
</feature>
<dbReference type="GO" id="GO:0140005">
    <property type="term" value="F:histone H4K20me2 reader activity"/>
    <property type="evidence" value="ECO:0007669"/>
    <property type="project" value="UniProtKB-ARBA"/>
</dbReference>